<accession>A0A6J5MP17</accession>
<protein>
    <submittedName>
        <fullName evidence="1">Terminase-like family</fullName>
    </submittedName>
</protein>
<dbReference type="EMBL" id="LR796505">
    <property type="protein sequence ID" value="CAB4148905.1"/>
    <property type="molecule type" value="Genomic_DNA"/>
</dbReference>
<dbReference type="InterPro" id="IPR027417">
    <property type="entry name" value="P-loop_NTPase"/>
</dbReference>
<gene>
    <name evidence="2" type="ORF">UFOVP1179_13</name>
    <name evidence="1" type="ORF">UFOVP524_39</name>
</gene>
<dbReference type="Gene3D" id="3.30.420.240">
    <property type="match status" value="1"/>
</dbReference>
<proteinExistence type="predicted"/>
<evidence type="ECO:0000313" key="2">
    <source>
        <dbReference type="EMBL" id="CAB4188236.1"/>
    </source>
</evidence>
<evidence type="ECO:0000313" key="1">
    <source>
        <dbReference type="EMBL" id="CAB4148905.1"/>
    </source>
</evidence>
<reference evidence="1" key="1">
    <citation type="submission" date="2020-04" db="EMBL/GenBank/DDBJ databases">
        <authorList>
            <person name="Chiriac C."/>
            <person name="Salcher M."/>
            <person name="Ghai R."/>
            <person name="Kavagutti S V."/>
        </authorList>
    </citation>
    <scope>NUCLEOTIDE SEQUENCE</scope>
</reference>
<organism evidence="1">
    <name type="scientific">uncultured Caudovirales phage</name>
    <dbReference type="NCBI Taxonomy" id="2100421"/>
    <lineage>
        <taxon>Viruses</taxon>
        <taxon>Duplodnaviria</taxon>
        <taxon>Heunggongvirae</taxon>
        <taxon>Uroviricota</taxon>
        <taxon>Caudoviricetes</taxon>
        <taxon>Peduoviridae</taxon>
        <taxon>Maltschvirus</taxon>
        <taxon>Maltschvirus maltsch</taxon>
    </lineage>
</organism>
<name>A0A6J5MP17_9CAUD</name>
<sequence>MYPAQRRVIMDSARIVVIEAATKAGKTAGCLMWLLAKAWNDQKAGGSYWWVAPVYQQSKMAMDRVKKWLIQADPHKSHWSSHDTDLWIMLPSGCKIWFRSADDPDNLYGEDVRAAVMDEATRCKEESWHAVRSTLTATRGQVRIIGNVRGRKNWVHQMAQRADGVDLAYHKLTAWDAVEGGILDREEIESAKRDLPEHVFRELYLAEVADDGGNPFGIPAIGRCIATLSTDPVAAWGVDLAKSHDWTVAVGLDADYRVAEIHRWQSDWGQTKRRLIEIIGDKPALIDSTGVGDPIVEELQRSLPCVESFKFTSQSKQQIMEGLAARIQSGGIGFCDGWLRDELEAFEFEYSRSGVKYSAPSGVHDDGVCALALAVRLLGTTARNTLEVRII</sequence>
<dbReference type="EMBL" id="LR797126">
    <property type="protein sequence ID" value="CAB4188236.1"/>
    <property type="molecule type" value="Genomic_DNA"/>
</dbReference>
<dbReference type="Gene3D" id="3.40.50.300">
    <property type="entry name" value="P-loop containing nucleotide triphosphate hydrolases"/>
    <property type="match status" value="1"/>
</dbReference>
<dbReference type="Pfam" id="PF03237">
    <property type="entry name" value="Terminase_6N"/>
    <property type="match status" value="1"/>
</dbReference>